<gene>
    <name evidence="5 9" type="primary">rplY</name>
    <name evidence="5" type="synonym">ctc</name>
    <name evidence="9" type="ORF">XYCOK13_01020</name>
</gene>
<dbReference type="RefSeq" id="WP_213409885.1">
    <property type="nucleotide sequence ID" value="NZ_BOVK01000002.1"/>
</dbReference>
<evidence type="ECO:0000313" key="9">
    <source>
        <dbReference type="EMBL" id="GIQ67278.1"/>
    </source>
</evidence>
<evidence type="ECO:0000259" key="7">
    <source>
        <dbReference type="Pfam" id="PF01386"/>
    </source>
</evidence>
<keyword evidence="1 5" id="KW-0699">rRNA-binding</keyword>
<dbReference type="Pfam" id="PF14693">
    <property type="entry name" value="Ribosomal_TL5_C"/>
    <property type="match status" value="1"/>
</dbReference>
<dbReference type="GO" id="GO:0022625">
    <property type="term" value="C:cytosolic large ribosomal subunit"/>
    <property type="evidence" value="ECO:0007669"/>
    <property type="project" value="TreeGrafter"/>
</dbReference>
<dbReference type="Proteomes" id="UP000677918">
    <property type="component" value="Unassembled WGS sequence"/>
</dbReference>
<evidence type="ECO:0000259" key="8">
    <source>
        <dbReference type="Pfam" id="PF14693"/>
    </source>
</evidence>
<dbReference type="InterPro" id="IPR029751">
    <property type="entry name" value="Ribosomal_L25_dom"/>
</dbReference>
<reference evidence="9" key="1">
    <citation type="submission" date="2021-04" db="EMBL/GenBank/DDBJ databases">
        <title>Draft genome sequence of Xylanibacillus composti strain K13.</title>
        <authorList>
            <person name="Uke A."/>
            <person name="Chhe C."/>
            <person name="Baramee S."/>
            <person name="Kosugi A."/>
        </authorList>
    </citation>
    <scope>NUCLEOTIDE SEQUENCE</scope>
    <source>
        <strain evidence="9">K13</strain>
    </source>
</reference>
<accession>A0A8J4H263</accession>
<name>A0A8J4H263_9BACL</name>
<keyword evidence="3 5" id="KW-0689">Ribosomal protein</keyword>
<keyword evidence="2 5" id="KW-0694">RNA-binding</keyword>
<proteinExistence type="inferred from homology"/>
<comment type="similarity">
    <text evidence="5">Belongs to the bacterial ribosomal protein bL25 family. CTC subfamily.</text>
</comment>
<evidence type="ECO:0000256" key="6">
    <source>
        <dbReference type="SAM" id="MobiDB-lite"/>
    </source>
</evidence>
<evidence type="ECO:0000256" key="3">
    <source>
        <dbReference type="ARBA" id="ARBA00022980"/>
    </source>
</evidence>
<sequence>MNAIKVDERAKATQSELKQLRQAGKIPGVVYGKNRASEAIAVDAKELMRLLRQGGGGVLDMEMPDDQVKPVMITEIQRDTVNGHILHIDFRQVNMEEPVRTKVRLNYIGTPQGVSEGGLQQIQEHEVEISCKPKDIPASIEVDISRLQIGQSVTIGEISPPPGVEILAEPADVLVTILEQQKVDEEPADKGNADPEAYDGVGQRAEKA</sequence>
<protein>
    <recommendedName>
        <fullName evidence="5">Large ribosomal subunit protein bL25</fullName>
    </recommendedName>
    <alternativeName>
        <fullName evidence="5">General stress protein CTC</fullName>
    </alternativeName>
</protein>
<dbReference type="Gene3D" id="2.40.240.10">
    <property type="entry name" value="Ribosomal Protein L25, Chain P"/>
    <property type="match status" value="1"/>
</dbReference>
<dbReference type="AlphaFoldDB" id="A0A8J4H263"/>
<dbReference type="GO" id="GO:0006412">
    <property type="term" value="P:translation"/>
    <property type="evidence" value="ECO:0007669"/>
    <property type="project" value="UniProtKB-UniRule"/>
</dbReference>
<dbReference type="InterPro" id="IPR037121">
    <property type="entry name" value="Ribosomal_bL25_C"/>
</dbReference>
<dbReference type="PANTHER" id="PTHR33284">
    <property type="entry name" value="RIBOSOMAL PROTEIN L25/GLN-TRNA SYNTHETASE, ANTI-CODON-BINDING DOMAIN-CONTAINING PROTEIN"/>
    <property type="match status" value="1"/>
</dbReference>
<dbReference type="GO" id="GO:0008097">
    <property type="term" value="F:5S rRNA binding"/>
    <property type="evidence" value="ECO:0007669"/>
    <property type="project" value="InterPro"/>
</dbReference>
<dbReference type="PANTHER" id="PTHR33284:SF1">
    <property type="entry name" value="RIBOSOMAL PROTEIN L25_GLN-TRNA SYNTHETASE, ANTI-CODON-BINDING DOMAIN-CONTAINING PROTEIN"/>
    <property type="match status" value="1"/>
</dbReference>
<dbReference type="InterPro" id="IPR011035">
    <property type="entry name" value="Ribosomal_bL25/Gln-tRNA_synth"/>
</dbReference>
<dbReference type="InterPro" id="IPR020056">
    <property type="entry name" value="Rbsml_bL25/Gln-tRNA_synth_N"/>
</dbReference>
<feature type="region of interest" description="Disordered" evidence="6">
    <location>
        <begin position="181"/>
        <end position="208"/>
    </location>
</feature>
<dbReference type="InterPro" id="IPR020930">
    <property type="entry name" value="Ribosomal_uL5_bac-type"/>
</dbReference>
<dbReference type="EMBL" id="BOVK01000002">
    <property type="protein sequence ID" value="GIQ67278.1"/>
    <property type="molecule type" value="Genomic_DNA"/>
</dbReference>
<dbReference type="InterPro" id="IPR020057">
    <property type="entry name" value="Ribosomal_bL25_b-dom"/>
</dbReference>
<comment type="subunit">
    <text evidence="5">Part of the 50S ribosomal subunit; part of the 5S rRNA/L5/L18/L25 subcomplex. Contacts the 5S rRNA. Binds to the 5S rRNA independently of L5 and L18.</text>
</comment>
<keyword evidence="4 5" id="KW-0687">Ribonucleoprotein</keyword>
<dbReference type="InterPro" id="IPR001021">
    <property type="entry name" value="Ribosomal_bL25_long"/>
</dbReference>
<evidence type="ECO:0000256" key="2">
    <source>
        <dbReference type="ARBA" id="ARBA00022884"/>
    </source>
</evidence>
<evidence type="ECO:0000256" key="1">
    <source>
        <dbReference type="ARBA" id="ARBA00022730"/>
    </source>
</evidence>
<feature type="domain" description="Large ribosomal subunit protein bL25 L25" evidence="7">
    <location>
        <begin position="4"/>
        <end position="90"/>
    </location>
</feature>
<feature type="domain" description="Large ribosomal subunit protein bL25 beta" evidence="8">
    <location>
        <begin position="99"/>
        <end position="180"/>
    </location>
</feature>
<dbReference type="Pfam" id="PF01386">
    <property type="entry name" value="Ribosomal_L25p"/>
    <property type="match status" value="1"/>
</dbReference>
<dbReference type="GO" id="GO:0003735">
    <property type="term" value="F:structural constituent of ribosome"/>
    <property type="evidence" value="ECO:0007669"/>
    <property type="project" value="InterPro"/>
</dbReference>
<dbReference type="SUPFAM" id="SSF50715">
    <property type="entry name" value="Ribosomal protein L25-like"/>
    <property type="match status" value="1"/>
</dbReference>
<evidence type="ECO:0000256" key="4">
    <source>
        <dbReference type="ARBA" id="ARBA00023274"/>
    </source>
</evidence>
<organism evidence="9 10">
    <name type="scientific">Xylanibacillus composti</name>
    <dbReference type="NCBI Taxonomy" id="1572762"/>
    <lineage>
        <taxon>Bacteria</taxon>
        <taxon>Bacillati</taxon>
        <taxon>Bacillota</taxon>
        <taxon>Bacilli</taxon>
        <taxon>Bacillales</taxon>
        <taxon>Paenibacillaceae</taxon>
        <taxon>Xylanibacillus</taxon>
    </lineage>
</organism>
<comment type="caution">
    <text evidence="9">The sequence shown here is derived from an EMBL/GenBank/DDBJ whole genome shotgun (WGS) entry which is preliminary data.</text>
</comment>
<feature type="compositionally biased region" description="Basic and acidic residues" evidence="6">
    <location>
        <begin position="181"/>
        <end position="193"/>
    </location>
</feature>
<dbReference type="Gene3D" id="2.170.120.20">
    <property type="entry name" value="Ribosomal protein L25, beta domain"/>
    <property type="match status" value="1"/>
</dbReference>
<dbReference type="HAMAP" id="MF_01334">
    <property type="entry name" value="Ribosomal_bL25_CTC"/>
    <property type="match status" value="1"/>
</dbReference>
<evidence type="ECO:0000256" key="5">
    <source>
        <dbReference type="HAMAP-Rule" id="MF_01334"/>
    </source>
</evidence>
<dbReference type="CDD" id="cd00495">
    <property type="entry name" value="Ribosomal_L25_TL5_CTC"/>
    <property type="match status" value="1"/>
</dbReference>
<keyword evidence="10" id="KW-1185">Reference proteome</keyword>
<evidence type="ECO:0000313" key="10">
    <source>
        <dbReference type="Proteomes" id="UP000677918"/>
    </source>
</evidence>
<comment type="function">
    <text evidence="5">This is one of the proteins that binds to the 5S RNA in the ribosome where it forms part of the central protuberance.</text>
</comment>
<dbReference type="NCBIfam" id="TIGR00731">
    <property type="entry name" value="bL25_bact_ctc"/>
    <property type="match status" value="1"/>
</dbReference>